<dbReference type="PROSITE" id="PS01124">
    <property type="entry name" value="HTH_ARAC_FAMILY_2"/>
    <property type="match status" value="1"/>
</dbReference>
<dbReference type="OrthoDB" id="9813413at2"/>
<comment type="caution">
    <text evidence="5">The sequence shown here is derived from an EMBL/GenBank/DDBJ whole genome shotgun (WGS) entry which is preliminary data.</text>
</comment>
<dbReference type="InterPro" id="IPR009057">
    <property type="entry name" value="Homeodomain-like_sf"/>
</dbReference>
<keyword evidence="6" id="KW-1185">Reference proteome</keyword>
<protein>
    <submittedName>
        <fullName evidence="5">Bacillibactin transport regulator</fullName>
    </submittedName>
</protein>
<dbReference type="PANTHER" id="PTHR43280">
    <property type="entry name" value="ARAC-FAMILY TRANSCRIPTIONAL REGULATOR"/>
    <property type="match status" value="1"/>
</dbReference>
<feature type="domain" description="HTH araC/xylS-type" evidence="4">
    <location>
        <begin position="176"/>
        <end position="274"/>
    </location>
</feature>
<dbReference type="InterPro" id="IPR037923">
    <property type="entry name" value="HTH-like"/>
</dbReference>
<dbReference type="Pfam" id="PF02311">
    <property type="entry name" value="AraC_binding"/>
    <property type="match status" value="1"/>
</dbReference>
<name>A0A4U8Q2I5_9FIRM</name>
<dbReference type="SUPFAM" id="SSF46689">
    <property type="entry name" value="Homeodomain-like"/>
    <property type="match status" value="2"/>
</dbReference>
<evidence type="ECO:0000259" key="4">
    <source>
        <dbReference type="PROSITE" id="PS01124"/>
    </source>
</evidence>
<dbReference type="Proteomes" id="UP000306509">
    <property type="component" value="Unassembled WGS sequence"/>
</dbReference>
<evidence type="ECO:0000313" key="5">
    <source>
        <dbReference type="EMBL" id="TLC98383.1"/>
    </source>
</evidence>
<dbReference type="AlphaFoldDB" id="A0A4U8Q2I5"/>
<gene>
    <name evidence="5" type="primary">btr_17</name>
    <name evidence="5" type="ORF">DSM106044_04899</name>
</gene>
<dbReference type="InterPro" id="IPR018060">
    <property type="entry name" value="HTH_AraC"/>
</dbReference>
<dbReference type="InterPro" id="IPR003313">
    <property type="entry name" value="AraC-bd"/>
</dbReference>
<evidence type="ECO:0000313" key="6">
    <source>
        <dbReference type="Proteomes" id="UP000306509"/>
    </source>
</evidence>
<accession>A0A4U8Q2I5</accession>
<evidence type="ECO:0000256" key="1">
    <source>
        <dbReference type="ARBA" id="ARBA00023015"/>
    </source>
</evidence>
<dbReference type="Pfam" id="PF12833">
    <property type="entry name" value="HTH_18"/>
    <property type="match status" value="1"/>
</dbReference>
<proteinExistence type="predicted"/>
<dbReference type="PANTHER" id="PTHR43280:SF30">
    <property type="entry name" value="MMSAB OPERON REGULATORY PROTEIN"/>
    <property type="match status" value="1"/>
</dbReference>
<organism evidence="5 6">
    <name type="scientific">Robinsoniella peoriensis</name>
    <dbReference type="NCBI Taxonomy" id="180332"/>
    <lineage>
        <taxon>Bacteria</taxon>
        <taxon>Bacillati</taxon>
        <taxon>Bacillota</taxon>
        <taxon>Clostridia</taxon>
        <taxon>Lachnospirales</taxon>
        <taxon>Lachnospiraceae</taxon>
        <taxon>Robinsoniella</taxon>
    </lineage>
</organism>
<keyword evidence="3" id="KW-0804">Transcription</keyword>
<reference evidence="5 6" key="1">
    <citation type="journal article" date="2019" name="Anaerobe">
        <title>Detection of Robinsoniella peoriensis in multiple bone samples of a trauma patient.</title>
        <authorList>
            <person name="Schrottner P."/>
            <person name="Hartwich K."/>
            <person name="Bunk B."/>
            <person name="Schober I."/>
            <person name="Helbig S."/>
            <person name="Rudolph W.W."/>
            <person name="Gunzer F."/>
        </authorList>
    </citation>
    <scope>NUCLEOTIDE SEQUENCE [LARGE SCALE GENOMIC DNA]</scope>
    <source>
        <strain evidence="5 6">DSM 106044</strain>
    </source>
</reference>
<dbReference type="SMART" id="SM00342">
    <property type="entry name" value="HTH_ARAC"/>
    <property type="match status" value="1"/>
</dbReference>
<dbReference type="GO" id="GO:0043565">
    <property type="term" value="F:sequence-specific DNA binding"/>
    <property type="evidence" value="ECO:0007669"/>
    <property type="project" value="InterPro"/>
</dbReference>
<dbReference type="Gene3D" id="2.60.120.280">
    <property type="entry name" value="Regulatory protein AraC"/>
    <property type="match status" value="1"/>
</dbReference>
<dbReference type="SUPFAM" id="SSF51215">
    <property type="entry name" value="Regulatory protein AraC"/>
    <property type="match status" value="1"/>
</dbReference>
<dbReference type="RefSeq" id="WP_027292387.1">
    <property type="nucleotide sequence ID" value="NZ_CABMJZ010000057.1"/>
</dbReference>
<evidence type="ECO:0000256" key="3">
    <source>
        <dbReference type="ARBA" id="ARBA00023163"/>
    </source>
</evidence>
<evidence type="ECO:0000256" key="2">
    <source>
        <dbReference type="ARBA" id="ARBA00023125"/>
    </source>
</evidence>
<keyword evidence="2" id="KW-0238">DNA-binding</keyword>
<dbReference type="STRING" id="180332.GCA_000797495_03475"/>
<dbReference type="GO" id="GO:0003700">
    <property type="term" value="F:DNA-binding transcription factor activity"/>
    <property type="evidence" value="ECO:0007669"/>
    <property type="project" value="InterPro"/>
</dbReference>
<dbReference type="Gene3D" id="1.10.10.60">
    <property type="entry name" value="Homeodomain-like"/>
    <property type="match status" value="2"/>
</dbReference>
<dbReference type="CDD" id="cd06986">
    <property type="entry name" value="cupin_MmsR-like_N"/>
    <property type="match status" value="1"/>
</dbReference>
<dbReference type="EMBL" id="QGQD01000097">
    <property type="protein sequence ID" value="TLC98383.1"/>
    <property type="molecule type" value="Genomic_DNA"/>
</dbReference>
<keyword evidence="1" id="KW-0805">Transcription regulation</keyword>
<sequence>MRDYLFLSNDFFDITIYQYGYQQCEPFHTFGPAMRNHYLIHYIISGTGVYRAGTEKSEAEYHLHAGQAFLIEPNRVIHYTADEKDPWEYMWIEFDGLKAKEYVNHAGLSHESPVYNSINEEGKKKVYAYLSYIIDHPDSPAPEIMGYTYLFFSALIESSKTARALPKNDIKKFYIQSTVDFIENYYMKDISVEDMAANLSLNRSYFSKLFKKMTQKSPQEFLITYRIHKSCEFLRSTDMTIAQISPLVGYANQFHFTRAFKNIMNISPNEWRKRNRY</sequence>